<dbReference type="Proteomes" id="UP000019373">
    <property type="component" value="Unassembled WGS sequence"/>
</dbReference>
<dbReference type="InterPro" id="IPR011009">
    <property type="entry name" value="Kinase-like_dom_sf"/>
</dbReference>
<name>U1GXL3_ENDPU</name>
<evidence type="ECO:0000313" key="2">
    <source>
        <dbReference type="EMBL" id="ERF77248.1"/>
    </source>
</evidence>
<dbReference type="GO" id="GO:0005524">
    <property type="term" value="F:ATP binding"/>
    <property type="evidence" value="ECO:0007669"/>
    <property type="project" value="InterPro"/>
</dbReference>
<feature type="domain" description="Protein kinase" evidence="1">
    <location>
        <begin position="230"/>
        <end position="520"/>
    </location>
</feature>
<dbReference type="EMBL" id="KE720645">
    <property type="protein sequence ID" value="ERF77248.1"/>
    <property type="molecule type" value="Genomic_DNA"/>
</dbReference>
<evidence type="ECO:0000259" key="1">
    <source>
        <dbReference type="PROSITE" id="PS50011"/>
    </source>
</evidence>
<organism evidence="2 3">
    <name type="scientific">Endocarpon pusillum (strain Z07020 / HMAS-L-300199)</name>
    <name type="common">Lichen-forming fungus</name>
    <dbReference type="NCBI Taxonomy" id="1263415"/>
    <lineage>
        <taxon>Eukaryota</taxon>
        <taxon>Fungi</taxon>
        <taxon>Dikarya</taxon>
        <taxon>Ascomycota</taxon>
        <taxon>Pezizomycotina</taxon>
        <taxon>Eurotiomycetes</taxon>
        <taxon>Chaetothyriomycetidae</taxon>
        <taxon>Verrucariales</taxon>
        <taxon>Verrucariaceae</taxon>
        <taxon>Endocarpon</taxon>
    </lineage>
</organism>
<dbReference type="GO" id="GO:0004672">
    <property type="term" value="F:protein kinase activity"/>
    <property type="evidence" value="ECO:0007669"/>
    <property type="project" value="InterPro"/>
</dbReference>
<gene>
    <name evidence="2" type="ORF">EPUS_05817</name>
</gene>
<dbReference type="eggNOG" id="ENOG502SNPT">
    <property type="taxonomic scope" value="Eukaryota"/>
</dbReference>
<proteinExistence type="predicted"/>
<protein>
    <recommendedName>
        <fullName evidence="1">Protein kinase domain-containing protein</fullName>
    </recommendedName>
</protein>
<dbReference type="RefSeq" id="XP_007785458.1">
    <property type="nucleotide sequence ID" value="XM_007787268.1"/>
</dbReference>
<dbReference type="InterPro" id="IPR000719">
    <property type="entry name" value="Prot_kinase_dom"/>
</dbReference>
<dbReference type="AlphaFoldDB" id="U1GXL3"/>
<accession>U1GXL3</accession>
<reference evidence="3" key="1">
    <citation type="journal article" date="2014" name="BMC Genomics">
        <title>Genome characteristics reveal the impact of lichenization on lichen-forming fungus Endocarpon pusillum Hedwig (Verrucariales, Ascomycota).</title>
        <authorList>
            <person name="Wang Y.-Y."/>
            <person name="Liu B."/>
            <person name="Zhang X.-Y."/>
            <person name="Zhou Q.-M."/>
            <person name="Zhang T."/>
            <person name="Li H."/>
            <person name="Yu Y.-F."/>
            <person name="Zhang X.-L."/>
            <person name="Hao X.-Y."/>
            <person name="Wang M."/>
            <person name="Wang L."/>
            <person name="Wei J.-C."/>
        </authorList>
    </citation>
    <scope>NUCLEOTIDE SEQUENCE [LARGE SCALE GENOMIC DNA]</scope>
    <source>
        <strain evidence="3">Z07020 / HMAS-L-300199</strain>
    </source>
</reference>
<dbReference type="OMA" id="PAHREFQ"/>
<dbReference type="OrthoDB" id="1911848at2759"/>
<sequence length="520" mass="59224">MNSAFRAGQVGVAGLSLGAFSTTFDLIQSVKSGLSVWERFSNLDNDVDFFKTQLLLQKDILDSWLRDWYGQPAHRVSMGKLRILRTHDNTIQSTLRSVQSELSKLEPMHILGKDRGQATAGERMKWTAGQKHNAESTLAKVEALLRGLYMILPLQSPHPEASILALLLQNGPPILTRMANELLGEGESLPLIERTIELCRLRQKLDEDLDKRIAEFKSSIPGRNLSNASIPTDLLVEEGAAGSRSWGKRDGKPVMVEWKNYQLSQGQRAILLRGRNDNLARMLHATPKPDEMVTLQCIGYFDDVQHKRYGFVFASPAVEGEEMVSLNRLLNKPPPEELPSLEQRYQVAYSLGMTLWILLSIDWLHKGIRSHNVLFVSRGHDICWTRPYLCGFAYSRPDKPDEISEKLEHSERFNVYRHPLAQGQPQESYRKTFDIYNFGVILFEIGTWATAFPLWNHDAAAFRRELCKPSNQKRIAHRMGVDYRDAMIKCLDGSFESQETSVSKAFFVEVVEVLRRQLLE</sequence>
<keyword evidence="3" id="KW-1185">Reference proteome</keyword>
<dbReference type="PROSITE" id="PS50011">
    <property type="entry name" value="PROTEIN_KINASE_DOM"/>
    <property type="match status" value="1"/>
</dbReference>
<dbReference type="SUPFAM" id="SSF56112">
    <property type="entry name" value="Protein kinase-like (PK-like)"/>
    <property type="match status" value="1"/>
</dbReference>
<dbReference type="GeneID" id="19240764"/>
<dbReference type="Gene3D" id="1.10.510.10">
    <property type="entry name" value="Transferase(Phosphotransferase) domain 1"/>
    <property type="match status" value="1"/>
</dbReference>
<evidence type="ECO:0000313" key="3">
    <source>
        <dbReference type="Proteomes" id="UP000019373"/>
    </source>
</evidence>
<dbReference type="HOGENOM" id="CLU_017444_4_1_1"/>
<dbReference type="PANTHER" id="PTHR37542">
    <property type="entry name" value="HELO DOMAIN-CONTAINING PROTEIN-RELATED"/>
    <property type="match status" value="1"/>
</dbReference>